<evidence type="ECO:0000259" key="1">
    <source>
        <dbReference type="Pfam" id="PF25109"/>
    </source>
</evidence>
<dbReference type="Pfam" id="PF25109">
    <property type="entry name" value="HAD_PNKP"/>
    <property type="match status" value="1"/>
</dbReference>
<organism evidence="2">
    <name type="scientific">marine metagenome</name>
    <dbReference type="NCBI Taxonomy" id="408172"/>
    <lineage>
        <taxon>unclassified sequences</taxon>
        <taxon>metagenomes</taxon>
        <taxon>ecological metagenomes</taxon>
    </lineage>
</organism>
<reference evidence="2" key="1">
    <citation type="submission" date="2018-05" db="EMBL/GenBank/DDBJ databases">
        <authorList>
            <person name="Lanie J.A."/>
            <person name="Ng W.-L."/>
            <person name="Kazmierczak K.M."/>
            <person name="Andrzejewski T.M."/>
            <person name="Davidsen T.M."/>
            <person name="Wayne K.J."/>
            <person name="Tettelin H."/>
            <person name="Glass J.I."/>
            <person name="Rusch D."/>
            <person name="Podicherti R."/>
            <person name="Tsui H.-C.T."/>
            <person name="Winkler M.E."/>
        </authorList>
    </citation>
    <scope>NUCLEOTIDE SEQUENCE</scope>
</reference>
<dbReference type="SUPFAM" id="SSF56784">
    <property type="entry name" value="HAD-like"/>
    <property type="match status" value="1"/>
</dbReference>
<evidence type="ECO:0000313" key="2">
    <source>
        <dbReference type="EMBL" id="SVA23044.1"/>
    </source>
</evidence>
<feature type="non-terminal residue" evidence="2">
    <location>
        <position position="1"/>
    </location>
</feature>
<dbReference type="InterPro" id="IPR023214">
    <property type="entry name" value="HAD_sf"/>
</dbReference>
<accession>A0A381U4Q3</accession>
<proteinExistence type="predicted"/>
<name>A0A381U4Q3_9ZZZZ</name>
<sequence length="135" mass="15139">VLSDASGRQYHLHGAERDWSAFFEASVDDPPIPEGIRLVERLCDGRTVVLLTARPAGLADTTLAWLERHGIRWDLLAMRRDGDRGSSPDVKRALLADLRADGYEPVLAVDDDPRNLVMYRCEGVSTVYLYSGYYD</sequence>
<dbReference type="EMBL" id="UINC01005707">
    <property type="protein sequence ID" value="SVA23044.1"/>
    <property type="molecule type" value="Genomic_DNA"/>
</dbReference>
<protein>
    <recommendedName>
        <fullName evidence="1">Polynucleotide kinase PNKP phosphatase domain-containing protein</fullName>
    </recommendedName>
</protein>
<dbReference type="InterPro" id="IPR036412">
    <property type="entry name" value="HAD-like_sf"/>
</dbReference>
<dbReference type="InterPro" id="IPR056782">
    <property type="entry name" value="HAD_PNKP"/>
</dbReference>
<dbReference type="AlphaFoldDB" id="A0A381U4Q3"/>
<dbReference type="Gene3D" id="3.40.50.1000">
    <property type="entry name" value="HAD superfamily/HAD-like"/>
    <property type="match status" value="1"/>
</dbReference>
<feature type="domain" description="Polynucleotide kinase PNKP phosphatase" evidence="1">
    <location>
        <begin position="28"/>
        <end position="128"/>
    </location>
</feature>
<gene>
    <name evidence="2" type="ORF">METZ01_LOCUS75898</name>
</gene>